<dbReference type="InParanoid" id="A0A1S0TEL4"/>
<name>A0A1S0TEL4_LOALO</name>
<evidence type="ECO:0000313" key="1">
    <source>
        <dbReference type="EMBL" id="EFO12403.2"/>
    </source>
</evidence>
<dbReference type="GeneID" id="9953627"/>
<dbReference type="CTD" id="9953627"/>
<accession>A0A1S0TEL4</accession>
<proteinExistence type="predicted"/>
<dbReference type="EMBL" id="JH716285">
    <property type="protein sequence ID" value="EFO12403.2"/>
    <property type="molecule type" value="Genomic_DNA"/>
</dbReference>
<protein>
    <submittedName>
        <fullName evidence="1">Uncharacterized protein</fullName>
    </submittedName>
</protein>
<dbReference type="AlphaFoldDB" id="A0A1S0TEL4"/>
<dbReference type="RefSeq" id="XP_003151666.2">
    <property type="nucleotide sequence ID" value="XM_003151618.2"/>
</dbReference>
<dbReference type="KEGG" id="loa:LOAG_16129"/>
<organism evidence="1">
    <name type="scientific">Loa loa</name>
    <name type="common">Eye worm</name>
    <name type="synonym">Filaria loa</name>
    <dbReference type="NCBI Taxonomy" id="7209"/>
    <lineage>
        <taxon>Eukaryota</taxon>
        <taxon>Metazoa</taxon>
        <taxon>Ecdysozoa</taxon>
        <taxon>Nematoda</taxon>
        <taxon>Chromadorea</taxon>
        <taxon>Rhabditida</taxon>
        <taxon>Spirurina</taxon>
        <taxon>Spiruromorpha</taxon>
        <taxon>Filarioidea</taxon>
        <taxon>Onchocercidae</taxon>
        <taxon>Loa</taxon>
    </lineage>
</organism>
<feature type="non-terminal residue" evidence="1">
    <location>
        <position position="62"/>
    </location>
</feature>
<reference evidence="1" key="1">
    <citation type="submission" date="2012-04" db="EMBL/GenBank/DDBJ databases">
        <title>The Genome Sequence of Loa loa.</title>
        <authorList>
            <consortium name="The Broad Institute Genome Sequencing Platform"/>
            <consortium name="Broad Institute Genome Sequencing Center for Infectious Disease"/>
            <person name="Nutman T.B."/>
            <person name="Fink D.L."/>
            <person name="Russ C."/>
            <person name="Young S."/>
            <person name="Zeng Q."/>
            <person name="Gargeya S."/>
            <person name="Alvarado L."/>
            <person name="Berlin A."/>
            <person name="Chapman S.B."/>
            <person name="Chen Z."/>
            <person name="Freedman E."/>
            <person name="Gellesch M."/>
            <person name="Goldberg J."/>
            <person name="Griggs A."/>
            <person name="Gujja S."/>
            <person name="Heilman E.R."/>
            <person name="Heiman D."/>
            <person name="Howarth C."/>
            <person name="Mehta T."/>
            <person name="Neiman D."/>
            <person name="Pearson M."/>
            <person name="Roberts A."/>
            <person name="Saif S."/>
            <person name="Shea T."/>
            <person name="Shenoy N."/>
            <person name="Sisk P."/>
            <person name="Stolte C."/>
            <person name="Sykes S."/>
            <person name="White J."/>
            <person name="Yandava C."/>
            <person name="Haas B."/>
            <person name="Henn M.R."/>
            <person name="Nusbaum C."/>
            <person name="Birren B."/>
        </authorList>
    </citation>
    <scope>NUCLEOTIDE SEQUENCE [LARGE SCALE GENOMIC DNA]</scope>
</reference>
<feature type="non-terminal residue" evidence="1">
    <location>
        <position position="1"/>
    </location>
</feature>
<gene>
    <name evidence="1" type="ORF">LOAG_16129</name>
</gene>
<sequence length="62" mass="7102">WRPIKALQNHVKILHGKLVGNAYAEHHAVIKEIQVLQEMDRACRAKIRTSYQPLSVGKIESK</sequence>